<protein>
    <submittedName>
        <fullName evidence="1">Helix-turn-helix domain-containing protein</fullName>
    </submittedName>
</protein>
<dbReference type="EMBL" id="CP071709">
    <property type="protein sequence ID" value="QVY63483.1"/>
    <property type="molecule type" value="Genomic_DNA"/>
</dbReference>
<name>A0ABX8FHI9_9BACI</name>
<organism evidence="1 2">
    <name type="scientific">Cytobacillus gottheilii</name>
    <dbReference type="NCBI Taxonomy" id="859144"/>
    <lineage>
        <taxon>Bacteria</taxon>
        <taxon>Bacillati</taxon>
        <taxon>Bacillota</taxon>
        <taxon>Bacilli</taxon>
        <taxon>Bacillales</taxon>
        <taxon>Bacillaceae</taxon>
        <taxon>Cytobacillus</taxon>
    </lineage>
</organism>
<accession>A0ABX8FHI9</accession>
<proteinExistence type="predicted"/>
<dbReference type="RefSeq" id="WP_214478622.1">
    <property type="nucleotide sequence ID" value="NZ_CP071709.1"/>
</dbReference>
<reference evidence="1 2" key="1">
    <citation type="submission" date="2021-03" db="EMBL/GenBank/DDBJ databases">
        <title>The first data on the complete genome of the tetrodotoxin-producing bacterium.</title>
        <authorList>
            <person name="Melnikova D.I."/>
            <person name="Nijland R."/>
            <person name="Magarlamov T.Y."/>
        </authorList>
    </citation>
    <scope>NUCLEOTIDE SEQUENCE [LARGE SCALE GENOMIC DNA]</scope>
    <source>
        <strain evidence="1 2">1839</strain>
    </source>
</reference>
<dbReference type="InterPro" id="IPR036390">
    <property type="entry name" value="WH_DNA-bd_sf"/>
</dbReference>
<dbReference type="Pfam" id="PF12840">
    <property type="entry name" value="HTH_20"/>
    <property type="match status" value="1"/>
</dbReference>
<dbReference type="NCBIfam" id="NF005061">
    <property type="entry name" value="PRK06474.1"/>
    <property type="match status" value="1"/>
</dbReference>
<sequence>MNKIDAILHPVRFKIVQKFLDGHGKTVKKLTKELEDIPQATLYRQLDALVKSEVLMVTEENQVRGTIEKVYSLNIANANITNDDVKELTIEDHLQYFMIFQAQLTHNFEEYLQKDDLDFQRDGVGYRQVAMHLSDEEFADFTRDLREVYQTYLQKSPSPERTKRLVSNIFIPENQRRMEDDK</sequence>
<keyword evidence="2" id="KW-1185">Reference proteome</keyword>
<evidence type="ECO:0000313" key="2">
    <source>
        <dbReference type="Proteomes" id="UP000679247"/>
    </source>
</evidence>
<dbReference type="SUPFAM" id="SSF46785">
    <property type="entry name" value="Winged helix' DNA-binding domain"/>
    <property type="match status" value="1"/>
</dbReference>
<dbReference type="Gene3D" id="1.10.10.10">
    <property type="entry name" value="Winged helix-like DNA-binding domain superfamily/Winged helix DNA-binding domain"/>
    <property type="match status" value="1"/>
</dbReference>
<dbReference type="InterPro" id="IPR036388">
    <property type="entry name" value="WH-like_DNA-bd_sf"/>
</dbReference>
<evidence type="ECO:0000313" key="1">
    <source>
        <dbReference type="EMBL" id="QVY63483.1"/>
    </source>
</evidence>
<gene>
    <name evidence="1" type="ORF">J1899_10730</name>
</gene>
<dbReference type="Gene3D" id="6.10.140.2180">
    <property type="match status" value="1"/>
</dbReference>
<dbReference type="Proteomes" id="UP000679247">
    <property type="component" value="Chromosome"/>
</dbReference>